<evidence type="ECO:0000313" key="2">
    <source>
        <dbReference type="EMBL" id="RGW42011.1"/>
    </source>
</evidence>
<evidence type="ECO:0000259" key="1">
    <source>
        <dbReference type="Pfam" id="PF06662"/>
    </source>
</evidence>
<evidence type="ECO:0000313" key="3">
    <source>
        <dbReference type="Proteomes" id="UP000283785"/>
    </source>
</evidence>
<protein>
    <submittedName>
        <fullName evidence="2">Thioredoxin</fullName>
    </submittedName>
</protein>
<dbReference type="InterPro" id="IPR010598">
    <property type="entry name" value="C5-epim_C"/>
</dbReference>
<organism evidence="2 3">
    <name type="scientific">Segatella copri</name>
    <dbReference type="NCBI Taxonomy" id="165179"/>
    <lineage>
        <taxon>Bacteria</taxon>
        <taxon>Pseudomonadati</taxon>
        <taxon>Bacteroidota</taxon>
        <taxon>Bacteroidia</taxon>
        <taxon>Bacteroidales</taxon>
        <taxon>Prevotellaceae</taxon>
        <taxon>Segatella</taxon>
    </lineage>
</organism>
<feature type="domain" description="D-glucuronyl C5-epimerase C-terminal" evidence="1">
    <location>
        <begin position="128"/>
        <end position="280"/>
    </location>
</feature>
<dbReference type="Pfam" id="PF06662">
    <property type="entry name" value="C5-epim_C"/>
    <property type="match status" value="1"/>
</dbReference>
<dbReference type="GO" id="GO:0015012">
    <property type="term" value="P:heparan sulfate proteoglycan biosynthetic process"/>
    <property type="evidence" value="ECO:0007669"/>
    <property type="project" value="InterPro"/>
</dbReference>
<dbReference type="GO" id="GO:0005975">
    <property type="term" value="P:carbohydrate metabolic process"/>
    <property type="evidence" value="ECO:0007669"/>
    <property type="project" value="InterPro"/>
</dbReference>
<dbReference type="InterPro" id="IPR039721">
    <property type="entry name" value="C5-epimerase"/>
</dbReference>
<comment type="caution">
    <text evidence="2">The sequence shown here is derived from an EMBL/GenBank/DDBJ whole genome shotgun (WGS) entry which is preliminary data.</text>
</comment>
<dbReference type="PANTHER" id="PTHR13174:SF3">
    <property type="entry name" value="D-GLUCURONYL C5-EPIMERASE"/>
    <property type="match status" value="1"/>
</dbReference>
<reference evidence="2 3" key="1">
    <citation type="submission" date="2018-08" db="EMBL/GenBank/DDBJ databases">
        <title>A genome reference for cultivated species of the human gut microbiota.</title>
        <authorList>
            <person name="Zou Y."/>
            <person name="Xue W."/>
            <person name="Luo G."/>
        </authorList>
    </citation>
    <scope>NUCLEOTIDE SEQUENCE [LARGE SCALE GENOMIC DNA]</scope>
    <source>
        <strain evidence="2 3">AF12-50</strain>
    </source>
</reference>
<gene>
    <name evidence="2" type="ORF">DWV76_10755</name>
</gene>
<dbReference type="PANTHER" id="PTHR13174">
    <property type="entry name" value="D-GLUCURONYL C5-EPIMERASE"/>
    <property type="match status" value="1"/>
</dbReference>
<dbReference type="Proteomes" id="UP000283785">
    <property type="component" value="Unassembled WGS sequence"/>
</dbReference>
<dbReference type="InterPro" id="IPR008928">
    <property type="entry name" value="6-hairpin_glycosidase_sf"/>
</dbReference>
<proteinExistence type="predicted"/>
<sequence length="303" mass="35337">MAINIYNIKKWHKMLTGKSVLHVNQDLGKYFEAKELKGYYNNMMEKVSYVPHLVDSEELPVLHTESGGTFVFPVAVFQFAFGLLDYYYESKEEKYLAKFRQCADWAISMQHADGAWNNFSYIYPEHPYGSMAQGEGASLLVRAYKLFDDKKYLEAAGKAINFMLKPLNKGGCTLFDGNHVVLQEYQHLPVVLNGWIFSWWGLYDYVLVTQDSEVKKIMDKSLQTLVEFLPRFSCSYWSMYDLGGKITSPFYHNLHIAQMEAMYRLTGCEVFCKYASKWRKQQGNKLYKTIAFVRKCIQKILER</sequence>
<dbReference type="SUPFAM" id="SSF48208">
    <property type="entry name" value="Six-hairpin glycosidases"/>
    <property type="match status" value="1"/>
</dbReference>
<dbReference type="GO" id="GO:0047464">
    <property type="term" value="F:heparosan-N-sulfate-glucuronate 5-epimerase activity"/>
    <property type="evidence" value="ECO:0007669"/>
    <property type="project" value="InterPro"/>
</dbReference>
<dbReference type="AlphaFoldDB" id="A0AA92TWZ8"/>
<dbReference type="RefSeq" id="WP_118065528.1">
    <property type="nucleotide sequence ID" value="NZ_QSAG01000021.1"/>
</dbReference>
<dbReference type="EMBL" id="QSAG01000021">
    <property type="protein sequence ID" value="RGW42011.1"/>
    <property type="molecule type" value="Genomic_DNA"/>
</dbReference>
<name>A0AA92TWZ8_9BACT</name>
<accession>A0AA92TWZ8</accession>